<proteinExistence type="predicted"/>
<evidence type="ECO:0000313" key="4">
    <source>
        <dbReference type="Proteomes" id="UP000075243"/>
    </source>
</evidence>
<gene>
    <name evidence="2" type="ORF">KK1_004809</name>
    <name evidence="3" type="ORF">KK1_004844</name>
</gene>
<reference evidence="3 4" key="1">
    <citation type="journal article" date="2012" name="Nat. Biotechnol.">
        <title>Draft genome sequence of pigeonpea (Cajanus cajan), an orphan legume crop of resource-poor farmers.</title>
        <authorList>
            <person name="Varshney R.K."/>
            <person name="Chen W."/>
            <person name="Li Y."/>
            <person name="Bharti A.K."/>
            <person name="Saxena R.K."/>
            <person name="Schlueter J.A."/>
            <person name="Donoghue M.T."/>
            <person name="Azam S."/>
            <person name="Fan G."/>
            <person name="Whaley A.M."/>
            <person name="Farmer A.D."/>
            <person name="Sheridan J."/>
            <person name="Iwata A."/>
            <person name="Tuteja R."/>
            <person name="Penmetsa R.V."/>
            <person name="Wu W."/>
            <person name="Upadhyaya H.D."/>
            <person name="Yang S.P."/>
            <person name="Shah T."/>
            <person name="Saxena K.B."/>
            <person name="Michael T."/>
            <person name="McCombie W.R."/>
            <person name="Yang B."/>
            <person name="Zhang G."/>
            <person name="Yang H."/>
            <person name="Wang J."/>
            <person name="Spillane C."/>
            <person name="Cook D.R."/>
            <person name="May G.D."/>
            <person name="Xu X."/>
            <person name="Jackson S.A."/>
        </authorList>
    </citation>
    <scope>NUCLEOTIDE SEQUENCE [LARGE SCALE GENOMIC DNA]</scope>
    <source>
        <strain evidence="4">cv. Asha</strain>
    </source>
</reference>
<dbReference type="EMBL" id="CM003604">
    <property type="protein sequence ID" value="KYP72256.1"/>
    <property type="molecule type" value="Genomic_DNA"/>
</dbReference>
<dbReference type="Pfam" id="PF07727">
    <property type="entry name" value="RVT_2"/>
    <property type="match status" value="1"/>
</dbReference>
<evidence type="ECO:0000313" key="3">
    <source>
        <dbReference type="EMBL" id="KYP72256.1"/>
    </source>
</evidence>
<evidence type="ECO:0000313" key="2">
    <source>
        <dbReference type="EMBL" id="KYP72222.1"/>
    </source>
</evidence>
<dbReference type="InterPro" id="IPR013103">
    <property type="entry name" value="RVT_2"/>
</dbReference>
<dbReference type="Proteomes" id="UP000075243">
    <property type="component" value="Chromosome 2"/>
</dbReference>
<protein>
    <recommendedName>
        <fullName evidence="1">Reverse transcriptase Ty1/copia-type domain-containing protein</fullName>
    </recommendedName>
</protein>
<dbReference type="AlphaFoldDB" id="A0A151TYX1"/>
<sequence>MNTRAKAGIFKPKVLLATTEPSNHIQALAISEWKQAMQVEYNALLYNKTWSLVQLSPCRKAVTCKWLFKIKYDTKGKISRHKARLVAPGFTQQEGLDFIETFNPVVKPVTVRIVLSIALSRGWLIHQLDIDIMPFSMTLFRRKSICNNHQVSVMVMTTLYENITKHIMA</sequence>
<organism evidence="3 4">
    <name type="scientific">Cajanus cajan</name>
    <name type="common">Pigeon pea</name>
    <name type="synonym">Cajanus indicus</name>
    <dbReference type="NCBI Taxonomy" id="3821"/>
    <lineage>
        <taxon>Eukaryota</taxon>
        <taxon>Viridiplantae</taxon>
        <taxon>Streptophyta</taxon>
        <taxon>Embryophyta</taxon>
        <taxon>Tracheophyta</taxon>
        <taxon>Spermatophyta</taxon>
        <taxon>Magnoliopsida</taxon>
        <taxon>eudicotyledons</taxon>
        <taxon>Gunneridae</taxon>
        <taxon>Pentapetalae</taxon>
        <taxon>rosids</taxon>
        <taxon>fabids</taxon>
        <taxon>Fabales</taxon>
        <taxon>Fabaceae</taxon>
        <taxon>Papilionoideae</taxon>
        <taxon>50 kb inversion clade</taxon>
        <taxon>NPAAA clade</taxon>
        <taxon>indigoferoid/millettioid clade</taxon>
        <taxon>Phaseoleae</taxon>
        <taxon>Cajanus</taxon>
    </lineage>
</organism>
<dbReference type="EMBL" id="CM003604">
    <property type="protein sequence ID" value="KYP72222.1"/>
    <property type="molecule type" value="Genomic_DNA"/>
</dbReference>
<keyword evidence="4" id="KW-1185">Reference proteome</keyword>
<accession>A0A151TYX1</accession>
<feature type="domain" description="Reverse transcriptase Ty1/copia-type" evidence="1">
    <location>
        <begin position="47"/>
        <end position="131"/>
    </location>
</feature>
<name>A0A151TYX1_CAJCA</name>
<dbReference type="Gramene" id="C.cajan_04724.t">
    <property type="protein sequence ID" value="C.cajan_04724.t.cds1"/>
    <property type="gene ID" value="C.cajan_04724"/>
</dbReference>
<dbReference type="Gramene" id="C.cajan_04689.t">
    <property type="protein sequence ID" value="C.cajan_04689.t.cds1"/>
    <property type="gene ID" value="C.cajan_04689"/>
</dbReference>
<evidence type="ECO:0000259" key="1">
    <source>
        <dbReference type="Pfam" id="PF07727"/>
    </source>
</evidence>